<name>A0ABS0EQF6_9BURK</name>
<reference evidence="1 2" key="1">
    <citation type="submission" date="2020-11" db="EMBL/GenBank/DDBJ databases">
        <title>WGS of Herminiimonas contaminans strain Marseille-Q4544 isolated from planarians Schmidtea mediterranea.</title>
        <authorList>
            <person name="Kangale L."/>
        </authorList>
    </citation>
    <scope>NUCLEOTIDE SEQUENCE [LARGE SCALE GENOMIC DNA]</scope>
    <source>
        <strain evidence="1 2">Marseille-Q4544</strain>
    </source>
</reference>
<keyword evidence="2" id="KW-1185">Reference proteome</keyword>
<comment type="caution">
    <text evidence="1">The sequence shown here is derived from an EMBL/GenBank/DDBJ whole genome shotgun (WGS) entry which is preliminary data.</text>
</comment>
<protein>
    <submittedName>
        <fullName evidence="1">Fatty acid cis/trans isomerase</fullName>
    </submittedName>
</protein>
<dbReference type="Proteomes" id="UP000657372">
    <property type="component" value="Unassembled WGS sequence"/>
</dbReference>
<evidence type="ECO:0000313" key="1">
    <source>
        <dbReference type="EMBL" id="MBF8176763.1"/>
    </source>
</evidence>
<gene>
    <name evidence="1" type="ORF">IXC47_03595</name>
</gene>
<dbReference type="RefSeq" id="WP_195874721.1">
    <property type="nucleotide sequence ID" value="NZ_JADOEL010000002.1"/>
</dbReference>
<organism evidence="1 2">
    <name type="scientific">Herminiimonas contaminans</name>
    <dbReference type="NCBI Taxonomy" id="1111140"/>
    <lineage>
        <taxon>Bacteria</taxon>
        <taxon>Pseudomonadati</taxon>
        <taxon>Pseudomonadota</taxon>
        <taxon>Betaproteobacteria</taxon>
        <taxon>Burkholderiales</taxon>
        <taxon>Oxalobacteraceae</taxon>
        <taxon>Herminiimonas</taxon>
    </lineage>
</organism>
<dbReference type="GO" id="GO:0016853">
    <property type="term" value="F:isomerase activity"/>
    <property type="evidence" value="ECO:0007669"/>
    <property type="project" value="UniProtKB-KW"/>
</dbReference>
<proteinExistence type="predicted"/>
<sequence>MRRIFLLPVILLIAACGTLLSTQLDSLYGPPDPTRFDVPLKPAADASYLQTIQPILNQRCVVCHACYDAPCQLKTTSWDGLARGANKTTVYDASRLLAADPSRLYIDAQKPSEWRQRAFFPVMNEHMSTPEANRAVGLIHRMLMLKKQHPWPAEADQHSKLDISADRANMCPTDFEMAAYERKEPLAGMPFGLPGLSPEEHRKVTTWLEQGAPYEGQPAVPAAVTAKVRLWEKFLNGDTLKEQLFARYAYEHLFLAHLYFGDGISNDKLRNYFKLVRSTTPPGQPVNIIATARPVDDPQTSRVYYRLVEERETIVAKTHMPYRLDAKRMARWRQLFFAAPYDVNKLPGYSEETAANPFATFAQLPVGARYRFMLDEAEFTIMGFIKGPVCRGQVALNVIQDQFWVTFLAPSDNYDKDVDALLQQSSELARLPTGNRTTGILAPWLAYGKLENEYLKARSELLAKVIKKPADVNLNLIWDGDGNNDNAALTVFRHFDNASVVKGFVGDTPKTAWVIGYPLLERIHYLLVANYDVYGNVGHQLASRLYMDYLRSEGESTFLMLLPKAQRNAVRDSWYRGDSQSVREQVYGGPATTLNVDSGIRYASNDPKKELLELMRKRLAPVIATNLDWRKQTPASLQAPLQKLAASKGLALQWLPETAVLVVEAPDGKARSYSIMRNTAHASVSHLLGESKALVPEEDTLTLTPGIGFSYPNAFYRVSATDLPAMVTALQGLRSERDYAAFTQRWAVRRDNKDFWAFSDTLHQRYFTEQALEAGILDYNRLELR</sequence>
<dbReference type="EMBL" id="JADOEL010000002">
    <property type="protein sequence ID" value="MBF8176763.1"/>
    <property type="molecule type" value="Genomic_DNA"/>
</dbReference>
<accession>A0ABS0EQF6</accession>
<keyword evidence="1" id="KW-0413">Isomerase</keyword>
<dbReference type="Pfam" id="PF06934">
    <property type="entry name" value="CTI"/>
    <property type="match status" value="1"/>
</dbReference>
<dbReference type="PROSITE" id="PS51257">
    <property type="entry name" value="PROKAR_LIPOPROTEIN"/>
    <property type="match status" value="1"/>
</dbReference>
<dbReference type="InterPro" id="IPR010706">
    <property type="entry name" value="Fatty_acid_cis-trans_isomerase"/>
</dbReference>
<evidence type="ECO:0000313" key="2">
    <source>
        <dbReference type="Proteomes" id="UP000657372"/>
    </source>
</evidence>